<protein>
    <recommendedName>
        <fullName evidence="2">Myb/SANT-like DNA-binding domain-containing protein</fullName>
    </recommendedName>
</protein>
<keyword evidence="4" id="KW-1185">Reference proteome</keyword>
<dbReference type="Proteomes" id="UP001044222">
    <property type="component" value="Chromosome 16"/>
</dbReference>
<evidence type="ECO:0000313" key="3">
    <source>
        <dbReference type="EMBL" id="KAG5834054.1"/>
    </source>
</evidence>
<comment type="caution">
    <text evidence="3">The sequence shown here is derived from an EMBL/GenBank/DDBJ whole genome shotgun (WGS) entry which is preliminary data.</text>
</comment>
<feature type="region of interest" description="Disordered" evidence="1">
    <location>
        <begin position="146"/>
        <end position="169"/>
    </location>
</feature>
<feature type="region of interest" description="Disordered" evidence="1">
    <location>
        <begin position="245"/>
        <end position="273"/>
    </location>
</feature>
<evidence type="ECO:0000256" key="1">
    <source>
        <dbReference type="SAM" id="MobiDB-lite"/>
    </source>
</evidence>
<feature type="domain" description="Myb/SANT-like DNA-binding" evidence="2">
    <location>
        <begin position="8"/>
        <end position="96"/>
    </location>
</feature>
<dbReference type="PANTHER" id="PTHR47595">
    <property type="entry name" value="HEAT SHOCK 70 KDA PROTEIN 14"/>
    <property type="match status" value="1"/>
</dbReference>
<evidence type="ECO:0000313" key="4">
    <source>
        <dbReference type="Proteomes" id="UP001044222"/>
    </source>
</evidence>
<proteinExistence type="predicted"/>
<accession>A0A9D3LR47</accession>
<dbReference type="InterPro" id="IPR044822">
    <property type="entry name" value="Myb_DNA-bind_4"/>
</dbReference>
<sequence>MATRKTTPWSVEEVQTFLGLVADERIQRELDGATRNEKVYQEVSELLAADGYQRTFQQCREKLKKLKSDYRSIKDHNGRSGSYRKSWKWFDQMDAIYGHRPVSNGREGGLDPATALLEPLTEDDDVSISEEGSMTLDDAPLVPAAAPTRAASSANMTPQRVFTGKRKRQREQEHMTVLKEMQAADVEQQELTRAQRERHLQMALDDAVQARELEAALRREENAEAAAFNQAFLATLSQLVQALSGRRDPVPPSKHGAQLGPAAAPTPATSSANMTPQRVFTGNGKQEHVTVLKEMQAADVEQQELTRAQRERHLQMALDDAVQARELEAALRREENAEAAAFNQAFLATLSQLVQASSSRRDPVPPPLD</sequence>
<dbReference type="FunFam" id="1.10.10.60:FF:000032">
    <property type="entry name" value="Zinc finger and SCAN domain-containing 20"/>
    <property type="match status" value="1"/>
</dbReference>
<evidence type="ECO:0000259" key="2">
    <source>
        <dbReference type="Pfam" id="PF13837"/>
    </source>
</evidence>
<dbReference type="EMBL" id="JAFIRN010000016">
    <property type="protein sequence ID" value="KAG5834054.1"/>
    <property type="molecule type" value="Genomic_DNA"/>
</dbReference>
<gene>
    <name evidence="3" type="ORF">ANANG_G00282650</name>
</gene>
<reference evidence="3" key="1">
    <citation type="submission" date="2021-01" db="EMBL/GenBank/DDBJ databases">
        <title>A chromosome-scale assembly of European eel, Anguilla anguilla.</title>
        <authorList>
            <person name="Henkel C."/>
            <person name="Jong-Raadsen S.A."/>
            <person name="Dufour S."/>
            <person name="Weltzien F.-A."/>
            <person name="Palstra A.P."/>
            <person name="Pelster B."/>
            <person name="Spaink H.P."/>
            <person name="Van Den Thillart G.E."/>
            <person name="Jansen H."/>
            <person name="Zahm M."/>
            <person name="Klopp C."/>
            <person name="Cedric C."/>
            <person name="Louis A."/>
            <person name="Berthelot C."/>
            <person name="Parey E."/>
            <person name="Roest Crollius H."/>
            <person name="Montfort J."/>
            <person name="Robinson-Rechavi M."/>
            <person name="Bucao C."/>
            <person name="Bouchez O."/>
            <person name="Gislard M."/>
            <person name="Lluch J."/>
            <person name="Milhes M."/>
            <person name="Lampietro C."/>
            <person name="Lopez Roques C."/>
            <person name="Donnadieu C."/>
            <person name="Braasch I."/>
            <person name="Desvignes T."/>
            <person name="Postlethwait J."/>
            <person name="Bobe J."/>
            <person name="Guiguen Y."/>
            <person name="Dirks R."/>
        </authorList>
    </citation>
    <scope>NUCLEOTIDE SEQUENCE</scope>
    <source>
        <strain evidence="3">Tag_6206</strain>
        <tissue evidence="3">Liver</tissue>
    </source>
</reference>
<organism evidence="3 4">
    <name type="scientific">Anguilla anguilla</name>
    <name type="common">European freshwater eel</name>
    <name type="synonym">Muraena anguilla</name>
    <dbReference type="NCBI Taxonomy" id="7936"/>
    <lineage>
        <taxon>Eukaryota</taxon>
        <taxon>Metazoa</taxon>
        <taxon>Chordata</taxon>
        <taxon>Craniata</taxon>
        <taxon>Vertebrata</taxon>
        <taxon>Euteleostomi</taxon>
        <taxon>Actinopterygii</taxon>
        <taxon>Neopterygii</taxon>
        <taxon>Teleostei</taxon>
        <taxon>Anguilliformes</taxon>
        <taxon>Anguillidae</taxon>
        <taxon>Anguilla</taxon>
    </lineage>
</organism>
<dbReference type="Pfam" id="PF13837">
    <property type="entry name" value="Myb_DNA-bind_4"/>
    <property type="match status" value="1"/>
</dbReference>
<dbReference type="PANTHER" id="PTHR47595:SF1">
    <property type="entry name" value="MYB_SANT-LIKE DNA-BINDING DOMAIN-CONTAINING PROTEIN"/>
    <property type="match status" value="1"/>
</dbReference>
<name>A0A9D3LR47_ANGAN</name>
<dbReference type="Gene3D" id="1.10.10.60">
    <property type="entry name" value="Homeodomain-like"/>
    <property type="match status" value="1"/>
</dbReference>
<feature type="compositionally biased region" description="Low complexity" evidence="1">
    <location>
        <begin position="261"/>
        <end position="272"/>
    </location>
</feature>
<dbReference type="AlphaFoldDB" id="A0A9D3LR47"/>